<evidence type="ECO:0000313" key="2">
    <source>
        <dbReference type="EMBL" id="CAL8118216.1"/>
    </source>
</evidence>
<dbReference type="EMBL" id="CAXLJM020000057">
    <property type="protein sequence ID" value="CAL8118216.1"/>
    <property type="molecule type" value="Genomic_DNA"/>
</dbReference>
<feature type="transmembrane region" description="Helical" evidence="1">
    <location>
        <begin position="126"/>
        <end position="149"/>
    </location>
</feature>
<reference evidence="2 3" key="1">
    <citation type="submission" date="2024-08" db="EMBL/GenBank/DDBJ databases">
        <authorList>
            <person name="Cucini C."/>
            <person name="Frati F."/>
        </authorList>
    </citation>
    <scope>NUCLEOTIDE SEQUENCE [LARGE SCALE GENOMIC DNA]</scope>
</reference>
<feature type="transmembrane region" description="Helical" evidence="1">
    <location>
        <begin position="50"/>
        <end position="77"/>
    </location>
</feature>
<sequence>MPIRLRLETNWWKLLPWNFLTWGVIFTLSVGSIIFILIKEIFQPSSRITALHIGIYFSLGIFTLISWGVCLAFRQYWAEIVSAFNELEILEGDWSRAIGSADNQKLRPKSQYFRIWTCNREELTGLFLIMLITGGAVVLMPISVVTAILTNLDPLHPILEDYIPAEERNWILEMALLIFRFMVAFLCCVEGARFLLLVLLLISSLGLVMEKLIRVILLTQDLYEALQKYQLFWLQYYLIKIPINNLLAIGTLIGFSGGTAMIWLSFNGWKYVTPFLAVLFPILSVWIILVLLVGISAQVSLVDKSKTFTCKWRSESLMQTMWTRKEIRRCKMLGKTLRSLPVACSSCCSCSINSNTPFSFLQILMKAVTDSLLGIKM</sequence>
<feature type="transmembrane region" description="Helical" evidence="1">
    <location>
        <begin position="20"/>
        <end position="38"/>
    </location>
</feature>
<name>A0ABP1R2G7_9HEXA</name>
<keyword evidence="1" id="KW-1133">Transmembrane helix</keyword>
<evidence type="ECO:0000313" key="3">
    <source>
        <dbReference type="Proteomes" id="UP001642540"/>
    </source>
</evidence>
<protein>
    <submittedName>
        <fullName evidence="2">Uncharacterized protein</fullName>
    </submittedName>
</protein>
<proteinExistence type="predicted"/>
<keyword evidence="3" id="KW-1185">Reference proteome</keyword>
<feature type="transmembrane region" description="Helical" evidence="1">
    <location>
        <begin position="272"/>
        <end position="295"/>
    </location>
</feature>
<feature type="transmembrane region" description="Helical" evidence="1">
    <location>
        <begin position="246"/>
        <end position="266"/>
    </location>
</feature>
<keyword evidence="1" id="KW-0472">Membrane</keyword>
<evidence type="ECO:0000256" key="1">
    <source>
        <dbReference type="SAM" id="Phobius"/>
    </source>
</evidence>
<dbReference type="Proteomes" id="UP001642540">
    <property type="component" value="Unassembled WGS sequence"/>
</dbReference>
<feature type="transmembrane region" description="Helical" evidence="1">
    <location>
        <begin position="192"/>
        <end position="209"/>
    </location>
</feature>
<accession>A0ABP1R2G7</accession>
<keyword evidence="1" id="KW-0812">Transmembrane</keyword>
<gene>
    <name evidence="2" type="ORF">ODALV1_LOCUS18035</name>
</gene>
<organism evidence="2 3">
    <name type="scientific">Orchesella dallaii</name>
    <dbReference type="NCBI Taxonomy" id="48710"/>
    <lineage>
        <taxon>Eukaryota</taxon>
        <taxon>Metazoa</taxon>
        <taxon>Ecdysozoa</taxon>
        <taxon>Arthropoda</taxon>
        <taxon>Hexapoda</taxon>
        <taxon>Collembola</taxon>
        <taxon>Entomobryomorpha</taxon>
        <taxon>Entomobryoidea</taxon>
        <taxon>Orchesellidae</taxon>
        <taxon>Orchesellinae</taxon>
        <taxon>Orchesella</taxon>
    </lineage>
</organism>
<comment type="caution">
    <text evidence="2">The sequence shown here is derived from an EMBL/GenBank/DDBJ whole genome shotgun (WGS) entry which is preliminary data.</text>
</comment>